<gene>
    <name evidence="2" type="ORF">CUN51_06695</name>
</gene>
<evidence type="ECO:0000259" key="1">
    <source>
        <dbReference type="Pfam" id="PF03372"/>
    </source>
</evidence>
<sequence length="328" mass="37195">MIPFTVMTWNLENWFRPDHPSGFGPRDQQTYERKLVNLVRTIQAVSPDVIALQEIGDEDAFGDLRRALNNRYPYGRVSRLPDMRGIRVAFLSRLPLLQARDIGDMPPEGLVNVPSGDGGRPITSMSRGILKATVVLAPGLLVNVVNVHLKSKLITYPNGRRFPLDENERVRYIGYALLRRAAEAAAVRVLMNELMTGNNEPAVLMGDFNDGPEAVTTQMMLGPADRSLAHRDRFDDIRLYNLADYIPGSRRFSRIYLKARELIDHITVSHELIFYLRQADSIVETIESIDADVESRRDAVYPDHAALFARFEIPDEEADRHFSITRPL</sequence>
<keyword evidence="2" id="KW-0269">Exonuclease</keyword>
<dbReference type="Pfam" id="PF03372">
    <property type="entry name" value="Exo_endo_phos"/>
    <property type="match status" value="1"/>
</dbReference>
<organism evidence="2 3">
    <name type="scientific">Candidatus Thermofonsia Clade 1 bacterium</name>
    <dbReference type="NCBI Taxonomy" id="2364210"/>
    <lineage>
        <taxon>Bacteria</taxon>
        <taxon>Bacillati</taxon>
        <taxon>Chloroflexota</taxon>
        <taxon>Candidatus Thermofontia</taxon>
        <taxon>Candidatus Thermofonsia Clade 1</taxon>
    </lineage>
</organism>
<dbReference type="GO" id="GO:0004527">
    <property type="term" value="F:exonuclease activity"/>
    <property type="evidence" value="ECO:0007669"/>
    <property type="project" value="UniProtKB-KW"/>
</dbReference>
<evidence type="ECO:0000313" key="3">
    <source>
        <dbReference type="Proteomes" id="UP000228921"/>
    </source>
</evidence>
<evidence type="ECO:0000313" key="2">
    <source>
        <dbReference type="EMBL" id="PJF30667.1"/>
    </source>
</evidence>
<name>A0A2M8NZC9_9CHLR</name>
<proteinExistence type="predicted"/>
<dbReference type="GO" id="GO:0004519">
    <property type="term" value="F:endonuclease activity"/>
    <property type="evidence" value="ECO:0007669"/>
    <property type="project" value="UniProtKB-KW"/>
</dbReference>
<dbReference type="PANTHER" id="PTHR42834">
    <property type="entry name" value="ENDONUCLEASE/EXONUCLEASE/PHOSPHATASE FAMILY PROTEIN (AFU_ORTHOLOGUE AFUA_3G09210)"/>
    <property type="match status" value="1"/>
</dbReference>
<keyword evidence="2" id="KW-0255">Endonuclease</keyword>
<dbReference type="AlphaFoldDB" id="A0A2M8NZC9"/>
<accession>A0A2M8NZC9</accession>
<keyword evidence="2" id="KW-0540">Nuclease</keyword>
<dbReference type="InterPro" id="IPR005135">
    <property type="entry name" value="Endo/exonuclease/phosphatase"/>
</dbReference>
<dbReference type="Proteomes" id="UP000228921">
    <property type="component" value="Unassembled WGS sequence"/>
</dbReference>
<protein>
    <submittedName>
        <fullName evidence="2">Endonuclease/exonuclease/phosphatase</fullName>
    </submittedName>
</protein>
<reference evidence="2 3" key="1">
    <citation type="submission" date="2017-11" db="EMBL/GenBank/DDBJ databases">
        <title>Evolution of Phototrophy in the Chloroflexi Phylum Driven by Horizontal Gene Transfer.</title>
        <authorList>
            <person name="Ward L.M."/>
            <person name="Hemp J."/>
            <person name="Shih P.M."/>
            <person name="Mcglynn S.E."/>
            <person name="Fischer W."/>
        </authorList>
    </citation>
    <scope>NUCLEOTIDE SEQUENCE [LARGE SCALE GENOMIC DNA]</scope>
    <source>
        <strain evidence="2">CP2_2F</strain>
    </source>
</reference>
<dbReference type="InterPro" id="IPR036691">
    <property type="entry name" value="Endo/exonu/phosph_ase_sf"/>
</dbReference>
<comment type="caution">
    <text evidence="2">The sequence shown here is derived from an EMBL/GenBank/DDBJ whole genome shotgun (WGS) entry which is preliminary data.</text>
</comment>
<dbReference type="EMBL" id="PGTK01000007">
    <property type="protein sequence ID" value="PJF30667.1"/>
    <property type="molecule type" value="Genomic_DNA"/>
</dbReference>
<keyword evidence="2" id="KW-0378">Hydrolase</keyword>
<dbReference type="Gene3D" id="3.60.10.10">
    <property type="entry name" value="Endonuclease/exonuclease/phosphatase"/>
    <property type="match status" value="1"/>
</dbReference>
<dbReference type="SUPFAM" id="SSF56219">
    <property type="entry name" value="DNase I-like"/>
    <property type="match status" value="1"/>
</dbReference>
<dbReference type="PANTHER" id="PTHR42834:SF1">
    <property type="entry name" value="ENDONUCLEASE_EXONUCLEASE_PHOSPHATASE FAMILY PROTEIN (AFU_ORTHOLOGUE AFUA_3G09210)"/>
    <property type="match status" value="1"/>
</dbReference>
<feature type="domain" description="Endonuclease/exonuclease/phosphatase" evidence="1">
    <location>
        <begin position="8"/>
        <end position="271"/>
    </location>
</feature>